<organism evidence="1 2">
    <name type="scientific">Penicillium camemberti (strain FM 013)</name>
    <dbReference type="NCBI Taxonomy" id="1429867"/>
    <lineage>
        <taxon>Eukaryota</taxon>
        <taxon>Fungi</taxon>
        <taxon>Dikarya</taxon>
        <taxon>Ascomycota</taxon>
        <taxon>Pezizomycotina</taxon>
        <taxon>Eurotiomycetes</taxon>
        <taxon>Eurotiomycetidae</taxon>
        <taxon>Eurotiales</taxon>
        <taxon>Aspergillaceae</taxon>
        <taxon>Penicillium</taxon>
    </lineage>
</organism>
<dbReference type="STRING" id="1429867.A0A0G4NV86"/>
<keyword evidence="2" id="KW-1185">Reference proteome</keyword>
<proteinExistence type="predicted"/>
<accession>A0A0G4NV86</accession>
<sequence>MESNRTRHSSTPGQPYKVCRYLSTVVGLYSPDNQMTISLDSGCLMTIVDSDLANSLQLQCYDTPDIPVAGIGSKHVSSKFMNVLIFFHGDHHIAKITVEAHMVDNLQAKLVLGIDATGHEDFRVFIWNFT</sequence>
<name>A0A0G4NV86_PENC3</name>
<evidence type="ECO:0000313" key="1">
    <source>
        <dbReference type="EMBL" id="CRL18011.1"/>
    </source>
</evidence>
<dbReference type="InterPro" id="IPR021109">
    <property type="entry name" value="Peptidase_aspartic_dom_sf"/>
</dbReference>
<dbReference type="AlphaFoldDB" id="A0A0G4NV86"/>
<dbReference type="Proteomes" id="UP000053732">
    <property type="component" value="Unassembled WGS sequence"/>
</dbReference>
<protein>
    <submittedName>
        <fullName evidence="1">Str. FM013</fullName>
    </submittedName>
</protein>
<gene>
    <name evidence="1" type="ORF">PCAMFM013_S001g000971</name>
</gene>
<reference evidence="1 2" key="1">
    <citation type="journal article" date="2014" name="Nat. Commun.">
        <title>Multiple recent horizontal transfers of a large genomic region in cheese making fungi.</title>
        <authorList>
            <person name="Cheeseman K."/>
            <person name="Ropars J."/>
            <person name="Renault P."/>
            <person name="Dupont J."/>
            <person name="Gouzy J."/>
            <person name="Branca A."/>
            <person name="Abraham A.L."/>
            <person name="Ceppi M."/>
            <person name="Conseiller E."/>
            <person name="Debuchy R."/>
            <person name="Malagnac F."/>
            <person name="Goarin A."/>
            <person name="Silar P."/>
            <person name="Lacoste S."/>
            <person name="Sallet E."/>
            <person name="Bensimon A."/>
            <person name="Giraud T."/>
            <person name="Brygoo Y."/>
        </authorList>
    </citation>
    <scope>NUCLEOTIDE SEQUENCE [LARGE SCALE GENOMIC DNA]</scope>
    <source>
        <strain evidence="2">FM 013</strain>
    </source>
</reference>
<dbReference type="EMBL" id="HG793134">
    <property type="protein sequence ID" value="CRL18011.1"/>
    <property type="molecule type" value="Genomic_DNA"/>
</dbReference>
<dbReference type="Gene3D" id="2.40.70.10">
    <property type="entry name" value="Acid Proteases"/>
    <property type="match status" value="1"/>
</dbReference>
<evidence type="ECO:0000313" key="2">
    <source>
        <dbReference type="Proteomes" id="UP000053732"/>
    </source>
</evidence>